<keyword evidence="3" id="KW-1185">Reference proteome</keyword>
<reference evidence="2" key="1">
    <citation type="submission" date="2022-02" db="EMBL/GenBank/DDBJ databases">
        <authorList>
            <person name="Henning P.M."/>
            <person name="McCubbin A.G."/>
            <person name="Shore J.S."/>
        </authorList>
    </citation>
    <scope>NUCLEOTIDE SEQUENCE</scope>
    <source>
        <strain evidence="2">F60SS</strain>
        <tissue evidence="2">Leaves</tissue>
    </source>
</reference>
<feature type="domain" description="DUF4283" evidence="1">
    <location>
        <begin position="148"/>
        <end position="199"/>
    </location>
</feature>
<evidence type="ECO:0000259" key="1">
    <source>
        <dbReference type="Pfam" id="PF14111"/>
    </source>
</evidence>
<protein>
    <recommendedName>
        <fullName evidence="1">DUF4283 domain-containing protein</fullName>
    </recommendedName>
</protein>
<dbReference type="Proteomes" id="UP001141552">
    <property type="component" value="Unassembled WGS sequence"/>
</dbReference>
<proteinExistence type="predicted"/>
<name>A0A9Q0JQC0_9ROSI</name>
<dbReference type="InterPro" id="IPR025558">
    <property type="entry name" value="DUF4283"/>
</dbReference>
<sequence>MASGYILDDAGSIHEKVPLVMDLGKVTLRNPKIASAKQLKGKSTLSVQSLVAFAPLKDVVASTAIAPLPQARTSVLESTGLAATSKYSVEPLVISKVPSNGVTTSWSKVVSTPFDSAPQLQFMQPIFTEDSTKLCIPSELIDIGRKKYSLCLIGQFVGTAPKIGLIHAILNKLWGRDGSISLSHYTEGLFLFQFPNDAAYSLRCIEALGMLVECL</sequence>
<gene>
    <name evidence="2" type="ORF">Tsubulata_012951</name>
</gene>
<accession>A0A9Q0JQC0</accession>
<dbReference type="OrthoDB" id="1751344at2759"/>
<dbReference type="EMBL" id="JAKUCV010000660">
    <property type="protein sequence ID" value="KAJ4849257.1"/>
    <property type="molecule type" value="Genomic_DNA"/>
</dbReference>
<comment type="caution">
    <text evidence="2">The sequence shown here is derived from an EMBL/GenBank/DDBJ whole genome shotgun (WGS) entry which is preliminary data.</text>
</comment>
<dbReference type="Pfam" id="PF14111">
    <property type="entry name" value="DUF4283"/>
    <property type="match status" value="1"/>
</dbReference>
<dbReference type="AlphaFoldDB" id="A0A9Q0JQC0"/>
<reference evidence="2" key="2">
    <citation type="journal article" date="2023" name="Plants (Basel)">
        <title>Annotation of the Turnera subulata (Passifloraceae) Draft Genome Reveals the S-Locus Evolved after the Divergence of Turneroideae from Passifloroideae in a Stepwise Manner.</title>
        <authorList>
            <person name="Henning P.M."/>
            <person name="Roalson E.H."/>
            <person name="Mir W."/>
            <person name="McCubbin A.G."/>
            <person name="Shore J.S."/>
        </authorList>
    </citation>
    <scope>NUCLEOTIDE SEQUENCE</scope>
    <source>
        <strain evidence="2">F60SS</strain>
    </source>
</reference>
<evidence type="ECO:0000313" key="3">
    <source>
        <dbReference type="Proteomes" id="UP001141552"/>
    </source>
</evidence>
<evidence type="ECO:0000313" key="2">
    <source>
        <dbReference type="EMBL" id="KAJ4849257.1"/>
    </source>
</evidence>
<organism evidence="2 3">
    <name type="scientific">Turnera subulata</name>
    <dbReference type="NCBI Taxonomy" id="218843"/>
    <lineage>
        <taxon>Eukaryota</taxon>
        <taxon>Viridiplantae</taxon>
        <taxon>Streptophyta</taxon>
        <taxon>Embryophyta</taxon>
        <taxon>Tracheophyta</taxon>
        <taxon>Spermatophyta</taxon>
        <taxon>Magnoliopsida</taxon>
        <taxon>eudicotyledons</taxon>
        <taxon>Gunneridae</taxon>
        <taxon>Pentapetalae</taxon>
        <taxon>rosids</taxon>
        <taxon>fabids</taxon>
        <taxon>Malpighiales</taxon>
        <taxon>Passifloraceae</taxon>
        <taxon>Turnera</taxon>
    </lineage>
</organism>